<dbReference type="FunFam" id="1.10.10.10:FF:000116">
    <property type="entry name" value="DNA-directed RNA polymerase III subunit RPC6"/>
    <property type="match status" value="1"/>
</dbReference>
<keyword evidence="3" id="KW-0240">DNA-directed RNA polymerase</keyword>
<comment type="similarity">
    <text evidence="2">Belongs to the eukaryotic RPC34/RPC39 RNA polymerase subunit family.</text>
</comment>
<evidence type="ECO:0000313" key="7">
    <source>
        <dbReference type="EMBL" id="CAD8877598.1"/>
    </source>
</evidence>
<feature type="compositionally biased region" description="Polar residues" evidence="6">
    <location>
        <begin position="41"/>
        <end position="50"/>
    </location>
</feature>
<evidence type="ECO:0008006" key="8">
    <source>
        <dbReference type="Google" id="ProtNLM"/>
    </source>
</evidence>
<gene>
    <name evidence="7" type="ORF">CHYS00102_LOCUS4782</name>
</gene>
<dbReference type="GO" id="GO:0005654">
    <property type="term" value="C:nucleoplasm"/>
    <property type="evidence" value="ECO:0007669"/>
    <property type="project" value="UniProtKB-ARBA"/>
</dbReference>
<dbReference type="InterPro" id="IPR036390">
    <property type="entry name" value="WH_DNA-bd_sf"/>
</dbReference>
<evidence type="ECO:0000256" key="6">
    <source>
        <dbReference type="SAM" id="MobiDB-lite"/>
    </source>
</evidence>
<dbReference type="InterPro" id="IPR007832">
    <property type="entry name" value="RNA_pol_Rpc34"/>
</dbReference>
<dbReference type="InterPro" id="IPR036388">
    <property type="entry name" value="WH-like_DNA-bd_sf"/>
</dbReference>
<accession>A0A7S1B7Y4</accession>
<feature type="region of interest" description="Disordered" evidence="6">
    <location>
        <begin position="1"/>
        <end position="51"/>
    </location>
</feature>
<protein>
    <recommendedName>
        <fullName evidence="8">DNA-directed RNA polymerase III subunit RPC6</fullName>
    </recommendedName>
</protein>
<dbReference type="PANTHER" id="PTHR12780">
    <property type="entry name" value="RNA POLYMERASE III DNA DIRECTED , 39KD SUBUNIT-RELATED"/>
    <property type="match status" value="1"/>
</dbReference>
<comment type="subcellular location">
    <subcellularLocation>
        <location evidence="1">Nucleus</location>
    </subcellularLocation>
</comment>
<evidence type="ECO:0000256" key="5">
    <source>
        <dbReference type="ARBA" id="ARBA00023242"/>
    </source>
</evidence>
<dbReference type="GO" id="GO:0005666">
    <property type="term" value="C:RNA polymerase III complex"/>
    <property type="evidence" value="ECO:0007669"/>
    <property type="project" value="InterPro"/>
</dbReference>
<organism evidence="7">
    <name type="scientific">Corethron hystrix</name>
    <dbReference type="NCBI Taxonomy" id="216773"/>
    <lineage>
        <taxon>Eukaryota</taxon>
        <taxon>Sar</taxon>
        <taxon>Stramenopiles</taxon>
        <taxon>Ochrophyta</taxon>
        <taxon>Bacillariophyta</taxon>
        <taxon>Coscinodiscophyceae</taxon>
        <taxon>Corethrophycidae</taxon>
        <taxon>Corethrales</taxon>
        <taxon>Corethraceae</taxon>
        <taxon>Corethron</taxon>
    </lineage>
</organism>
<dbReference type="AlphaFoldDB" id="A0A7S1B7Y4"/>
<dbReference type="GO" id="GO:0006383">
    <property type="term" value="P:transcription by RNA polymerase III"/>
    <property type="evidence" value="ECO:0007669"/>
    <property type="project" value="InterPro"/>
</dbReference>
<dbReference type="Pfam" id="PF05158">
    <property type="entry name" value="RNA_pol_Rpc34"/>
    <property type="match status" value="1"/>
</dbReference>
<evidence type="ECO:0000256" key="3">
    <source>
        <dbReference type="ARBA" id="ARBA00022478"/>
    </source>
</evidence>
<dbReference type="InterPro" id="IPR016049">
    <property type="entry name" value="RNA_pol_Rpc34-like"/>
</dbReference>
<dbReference type="GO" id="GO:0005737">
    <property type="term" value="C:cytoplasm"/>
    <property type="evidence" value="ECO:0007669"/>
    <property type="project" value="UniProtKB-ARBA"/>
</dbReference>
<dbReference type="EMBL" id="HBFR01006658">
    <property type="protein sequence ID" value="CAD8877598.1"/>
    <property type="molecule type" value="Transcribed_RNA"/>
</dbReference>
<name>A0A7S1B7Y4_9STRA</name>
<evidence type="ECO:0000256" key="1">
    <source>
        <dbReference type="ARBA" id="ARBA00004123"/>
    </source>
</evidence>
<keyword evidence="5" id="KW-0539">Nucleus</keyword>
<evidence type="ECO:0000256" key="2">
    <source>
        <dbReference type="ARBA" id="ARBA00011038"/>
    </source>
</evidence>
<dbReference type="Gene3D" id="1.10.10.10">
    <property type="entry name" value="Winged helix-like DNA-binding domain superfamily/Winged helix DNA-binding domain"/>
    <property type="match status" value="1"/>
</dbReference>
<reference evidence="7" key="1">
    <citation type="submission" date="2021-01" db="EMBL/GenBank/DDBJ databases">
        <authorList>
            <person name="Corre E."/>
            <person name="Pelletier E."/>
            <person name="Niang G."/>
            <person name="Scheremetjew M."/>
            <person name="Finn R."/>
            <person name="Kale V."/>
            <person name="Holt S."/>
            <person name="Cochrane G."/>
            <person name="Meng A."/>
            <person name="Brown T."/>
            <person name="Cohen L."/>
        </authorList>
    </citation>
    <scope>NUCLEOTIDE SEQUENCE</scope>
    <source>
        <strain evidence="7">308</strain>
    </source>
</reference>
<dbReference type="SUPFAM" id="SSF46785">
    <property type="entry name" value="Winged helix' DNA-binding domain"/>
    <property type="match status" value="1"/>
</dbReference>
<evidence type="ECO:0000256" key="4">
    <source>
        <dbReference type="ARBA" id="ARBA00023163"/>
    </source>
</evidence>
<proteinExistence type="inferred from homology"/>
<sequence>MSGPGRGLKRKGPSGSGGGGTAISIGSSRKKVRGGTRPSAVKSSGTTASQEELDKIRSDFLAMFSQPQTIASGGIPNSTLRSRLGDDKYRKLVPIINELLSQNRLEMSTRVDSSRGFGEKSEEMVYTLVNQETASKFASLDLDHKMVYQVIEKGGNMGLWVKDIRIRTGIQMQPLNKMLKTLEGRKLIKQVKSVTAKQKKIYMVFDLEPAKELTGGPWYQGLDFDHDFIMQLQSFIMICVRRLNKGKGVTLSEISDKMRSQNISKVELTLEDVRHLVQTLAYDYKIEQIEGADGAPEPRFVPAKRISCMCDFKCWDVLADDFHFRDIEFDDGITLSAHEPHHHTT</sequence>
<keyword evidence="4" id="KW-0804">Transcription</keyword>